<reference evidence="3 4" key="1">
    <citation type="submission" date="2018-06" db="EMBL/GenBank/DDBJ databases">
        <title>Sphaerisporangium craniellae sp. nov., isolated from a marine sponge in the South China Sea.</title>
        <authorList>
            <person name="Li L."/>
        </authorList>
    </citation>
    <scope>NUCLEOTIDE SEQUENCE [LARGE SCALE GENOMIC DNA]</scope>
    <source>
        <strain evidence="3 4">LHW63015</strain>
    </source>
</reference>
<dbReference type="InterPro" id="IPR038721">
    <property type="entry name" value="IS701-like_DDE_dom"/>
</dbReference>
<dbReference type="SUPFAM" id="SSF53098">
    <property type="entry name" value="Ribonuclease H-like"/>
    <property type="match status" value="1"/>
</dbReference>
<dbReference type="OrthoDB" id="3339508at2"/>
<keyword evidence="4" id="KW-1185">Reference proteome</keyword>
<name>A0A366LCG6_9ACTN</name>
<evidence type="ECO:0000313" key="4">
    <source>
        <dbReference type="Proteomes" id="UP000253303"/>
    </source>
</evidence>
<dbReference type="RefSeq" id="WP_113986977.1">
    <property type="nucleotide sequence ID" value="NZ_QMEY01000072.1"/>
</dbReference>
<dbReference type="AlphaFoldDB" id="A0A366LCG6"/>
<dbReference type="EMBL" id="QMEY01000072">
    <property type="protein sequence ID" value="RBQ11597.1"/>
    <property type="molecule type" value="Genomic_DNA"/>
</dbReference>
<evidence type="ECO:0000259" key="2">
    <source>
        <dbReference type="Pfam" id="PF13546"/>
    </source>
</evidence>
<dbReference type="Pfam" id="PF13546">
    <property type="entry name" value="DDE_5"/>
    <property type="match status" value="1"/>
</dbReference>
<feature type="region of interest" description="Disordered" evidence="1">
    <location>
        <begin position="428"/>
        <end position="479"/>
    </location>
</feature>
<accession>A0A366LCG6</accession>
<evidence type="ECO:0000256" key="1">
    <source>
        <dbReference type="SAM" id="MobiDB-lite"/>
    </source>
</evidence>
<dbReference type="InterPro" id="IPR012337">
    <property type="entry name" value="RNaseH-like_sf"/>
</dbReference>
<sequence>MSLLNDAAGVESSRVLSRFRNDVYACLTRRADALFELADALLCEPGPVRSPVDLSLSPEYRRGHGALYSGLNHGRIDVEQLREVLAGQPLPRWPDRRIVLAVDVSPWLRSDAACSAERLFCHVYGRAKSTSQFIPGWPYSFVAVLEMGRTSWTAPLDMVRLGPADDATAVTAAQLRGVIERLIAAGQWRSGDPDVLIVTDAGYDITRLAYVLRDLPVELLGRIRSDRVLRLPAPPRRYDPKGGRPPKHGGEFALADPATWPEPAVTTVTDSTHYGKAEANAWDRLHPRLTHRAAWLDHEGELPIIEGTLIRLKVEHLPGDRDAPPVWLWSSKTGAAGADVDRCWQAFLRRFDLEHTYRFWKQTLGWTRPRLRAAQAADRWTWLLIIVHTQLRLGRRLTKDLRHPWERSVPPGQLTPARVRRGFRNLRPALAQPAGAPKPTRPGPGRPSGIPNRRPAPRYGVGKTVKRGRTLAALQQSGG</sequence>
<feature type="domain" description="Transposase IS701-like DDE" evidence="2">
    <location>
        <begin position="23"/>
        <end position="287"/>
    </location>
</feature>
<evidence type="ECO:0000313" key="3">
    <source>
        <dbReference type="EMBL" id="RBQ11597.1"/>
    </source>
</evidence>
<dbReference type="NCBIfam" id="NF041680">
    <property type="entry name" value="transp_NF041680"/>
    <property type="match status" value="1"/>
</dbReference>
<protein>
    <submittedName>
        <fullName evidence="3">Transposase</fullName>
    </submittedName>
</protein>
<comment type="caution">
    <text evidence="3">The sequence shown here is derived from an EMBL/GenBank/DDBJ whole genome shotgun (WGS) entry which is preliminary data.</text>
</comment>
<proteinExistence type="predicted"/>
<organism evidence="3 4">
    <name type="scientific">Spongiactinospora rosea</name>
    <dbReference type="NCBI Taxonomy" id="2248750"/>
    <lineage>
        <taxon>Bacteria</taxon>
        <taxon>Bacillati</taxon>
        <taxon>Actinomycetota</taxon>
        <taxon>Actinomycetes</taxon>
        <taxon>Streptosporangiales</taxon>
        <taxon>Streptosporangiaceae</taxon>
        <taxon>Spongiactinospora</taxon>
    </lineage>
</organism>
<gene>
    <name evidence="3" type="ORF">DP939_45240</name>
</gene>
<dbReference type="Proteomes" id="UP000253303">
    <property type="component" value="Unassembled WGS sequence"/>
</dbReference>